<sequence length="232" mass="27227">MELVYMDGKKEPYTTSEIIAECAEVTHHTIQELLRKHKADFESYGIIAFEMRKLDGRGRPMKIYRLNEQQATLLITYLKNTAPVRKFKMNLVKAFFEMREELSKFRMQRALEKPKRKTLHDSIENWEQAPKHAHSTMNNLLLKAVTDRNAKQLREERGGYNGIDSLTSDELEQYQAFEDMVIAMIGLNMSYQEIKAMAFRNKKHAKEARESNKKRLSNNHTAEPFTLTLKRI</sequence>
<dbReference type="EMBL" id="LQZD01000490">
    <property type="protein sequence ID" value="KXU10364.1"/>
    <property type="molecule type" value="Genomic_DNA"/>
</dbReference>
<reference evidence="2 3" key="1">
    <citation type="submission" date="2016-01" db="EMBL/GenBank/DDBJ databases">
        <title>Highly variable Streptococcus oralis are common among viridans streptococci isolated from primates.</title>
        <authorList>
            <person name="Denapaite D."/>
            <person name="Rieger M."/>
            <person name="Koendgen S."/>
            <person name="Brueckner R."/>
            <person name="Ochigava I."/>
            <person name="Kappeler P."/>
            <person name="Maetz-Rensing K."/>
            <person name="Leendertz F."/>
            <person name="Hakenbeck R."/>
        </authorList>
    </citation>
    <scope>NUCLEOTIDE SEQUENCE [LARGE SCALE GENOMIC DNA]</scope>
    <source>
        <strain evidence="2 3">DD22</strain>
    </source>
</reference>
<evidence type="ECO:0000256" key="1">
    <source>
        <dbReference type="SAM" id="MobiDB-lite"/>
    </source>
</evidence>
<dbReference type="AlphaFoldDB" id="A0A139R6U1"/>
<evidence type="ECO:0000313" key="2">
    <source>
        <dbReference type="EMBL" id="KXU10364.1"/>
    </source>
</evidence>
<dbReference type="Pfam" id="PF09669">
    <property type="entry name" value="Phage_pRha"/>
    <property type="match status" value="1"/>
</dbReference>
<dbReference type="InterPro" id="IPR014054">
    <property type="entry name" value="Phage_regulatory_Rha"/>
</dbReference>
<organism evidence="2 3">
    <name type="scientific">Streptococcus mitis</name>
    <dbReference type="NCBI Taxonomy" id="28037"/>
    <lineage>
        <taxon>Bacteria</taxon>
        <taxon>Bacillati</taxon>
        <taxon>Bacillota</taxon>
        <taxon>Bacilli</taxon>
        <taxon>Lactobacillales</taxon>
        <taxon>Streptococcaceae</taxon>
        <taxon>Streptococcus</taxon>
        <taxon>Streptococcus mitis group</taxon>
    </lineage>
</organism>
<dbReference type="PATRIC" id="fig|28037.238.peg.2416"/>
<gene>
    <name evidence="2" type="ORF">SMIDD22_02040</name>
</gene>
<comment type="caution">
    <text evidence="2">The sequence shown here is derived from an EMBL/GenBank/DDBJ whole genome shotgun (WGS) entry which is preliminary data.</text>
</comment>
<feature type="region of interest" description="Disordered" evidence="1">
    <location>
        <begin position="205"/>
        <end position="232"/>
    </location>
</feature>
<accession>A0A139R6U1</accession>
<proteinExistence type="predicted"/>
<evidence type="ECO:0000313" key="3">
    <source>
        <dbReference type="Proteomes" id="UP000070779"/>
    </source>
</evidence>
<name>A0A139R6U1_STRMT</name>
<protein>
    <submittedName>
        <fullName evidence="2">Prophage ps3 protein 13</fullName>
    </submittedName>
</protein>
<dbReference type="Proteomes" id="UP000070779">
    <property type="component" value="Unassembled WGS sequence"/>
</dbReference>